<sequence length="89" mass="10545">MKRFNKLKKEVKKNLMMMVEGSQELEKLELIDNLERLGVSYHFKDEIMQILRSINYQNITPGDSLYTTALNFRLLRQHGFHISQGTILF</sequence>
<name>A0AAF0QXR4_SOLVR</name>
<dbReference type="Gene3D" id="1.50.10.130">
    <property type="entry name" value="Terpene synthase, N-terminal domain"/>
    <property type="match status" value="1"/>
</dbReference>
<dbReference type="Pfam" id="PF01397">
    <property type="entry name" value="Terpene_synth"/>
    <property type="match status" value="1"/>
</dbReference>
<dbReference type="AlphaFoldDB" id="A0AAF0QXR4"/>
<accession>A0AAF0QXR4</accession>
<dbReference type="InterPro" id="IPR036965">
    <property type="entry name" value="Terpene_synth_N_sf"/>
</dbReference>
<proteinExistence type="predicted"/>
<dbReference type="InterPro" id="IPR050148">
    <property type="entry name" value="Terpene_synthase-like"/>
</dbReference>
<dbReference type="PANTHER" id="PTHR31225:SF201">
    <property type="entry name" value="(-)-CAMPHENE_TRICYCLENE SYNTHASE, CHLOROPLASTIC"/>
    <property type="match status" value="1"/>
</dbReference>
<dbReference type="InterPro" id="IPR001906">
    <property type="entry name" value="Terpene_synth_N"/>
</dbReference>
<dbReference type="GO" id="GO:0016114">
    <property type="term" value="P:terpenoid biosynthetic process"/>
    <property type="evidence" value="ECO:0007669"/>
    <property type="project" value="InterPro"/>
</dbReference>
<reference evidence="2" key="1">
    <citation type="submission" date="2023-08" db="EMBL/GenBank/DDBJ databases">
        <title>A de novo genome assembly of Solanum verrucosum Schlechtendal, a Mexican diploid species geographically isolated from the other diploid A-genome species in potato relatives.</title>
        <authorList>
            <person name="Hosaka K."/>
        </authorList>
    </citation>
    <scope>NUCLEOTIDE SEQUENCE</scope>
    <source>
        <tissue evidence="2">Young leaves</tissue>
    </source>
</reference>
<dbReference type="GO" id="GO:0010333">
    <property type="term" value="F:terpene synthase activity"/>
    <property type="evidence" value="ECO:0007669"/>
    <property type="project" value="InterPro"/>
</dbReference>
<evidence type="ECO:0000313" key="2">
    <source>
        <dbReference type="EMBL" id="WMV31198.1"/>
    </source>
</evidence>
<gene>
    <name evidence="2" type="ORF">MTR67_024583</name>
</gene>
<dbReference type="EMBL" id="CP133616">
    <property type="protein sequence ID" value="WMV31198.1"/>
    <property type="molecule type" value="Genomic_DNA"/>
</dbReference>
<protein>
    <recommendedName>
        <fullName evidence="1">Terpene synthase N-terminal domain-containing protein</fullName>
    </recommendedName>
</protein>
<dbReference type="SUPFAM" id="SSF48239">
    <property type="entry name" value="Terpenoid cyclases/Protein prenyltransferases"/>
    <property type="match status" value="1"/>
</dbReference>
<dbReference type="InterPro" id="IPR008930">
    <property type="entry name" value="Terpenoid_cyclase/PrenylTrfase"/>
</dbReference>
<keyword evidence="3" id="KW-1185">Reference proteome</keyword>
<evidence type="ECO:0000259" key="1">
    <source>
        <dbReference type="Pfam" id="PF01397"/>
    </source>
</evidence>
<dbReference type="PANTHER" id="PTHR31225">
    <property type="entry name" value="OS04G0344100 PROTEIN-RELATED"/>
    <property type="match status" value="1"/>
</dbReference>
<organism evidence="2 3">
    <name type="scientific">Solanum verrucosum</name>
    <dbReference type="NCBI Taxonomy" id="315347"/>
    <lineage>
        <taxon>Eukaryota</taxon>
        <taxon>Viridiplantae</taxon>
        <taxon>Streptophyta</taxon>
        <taxon>Embryophyta</taxon>
        <taxon>Tracheophyta</taxon>
        <taxon>Spermatophyta</taxon>
        <taxon>Magnoliopsida</taxon>
        <taxon>eudicotyledons</taxon>
        <taxon>Gunneridae</taxon>
        <taxon>Pentapetalae</taxon>
        <taxon>asterids</taxon>
        <taxon>lamiids</taxon>
        <taxon>Solanales</taxon>
        <taxon>Solanaceae</taxon>
        <taxon>Solanoideae</taxon>
        <taxon>Solaneae</taxon>
        <taxon>Solanum</taxon>
    </lineage>
</organism>
<feature type="domain" description="Terpene synthase N-terminal" evidence="1">
    <location>
        <begin position="1"/>
        <end position="85"/>
    </location>
</feature>
<evidence type="ECO:0000313" key="3">
    <source>
        <dbReference type="Proteomes" id="UP001234989"/>
    </source>
</evidence>
<dbReference type="Proteomes" id="UP001234989">
    <property type="component" value="Chromosome 5"/>
</dbReference>